<evidence type="ECO:0000313" key="3">
    <source>
        <dbReference type="Proteomes" id="UP001422759"/>
    </source>
</evidence>
<evidence type="ECO:0000256" key="1">
    <source>
        <dbReference type="SAM" id="MobiDB-lite"/>
    </source>
</evidence>
<evidence type="ECO:0008006" key="4">
    <source>
        <dbReference type="Google" id="ProtNLM"/>
    </source>
</evidence>
<dbReference type="Proteomes" id="UP001422759">
    <property type="component" value="Unassembled WGS sequence"/>
</dbReference>
<sequence>MSLLITMVVAVAGGWAFMKLHSWRVLRRAAAREAREADELRAQAPATIVPSRHGLVPRAELVLVGTRHSPEAAAALDAARSGDWRPAAAYLTASGADGADGADADRRWARAVPFTDLAVEDDAWLQAWRREQPQNAEAAVLHARALVGVAWEIRTRKRAHQVTREQAAGFHRVLGEAEAAAREAVLIAPADDPNPWVVLLPVARGHSWDNDRVRELWSEITARDPQHWAAHGQALQYWCEKWHGSHAAMHEFIDTAIAAAPVGSLLAPRKLEALWEQYAGSEEAATAYRTAQVSAALDTALADLAAADPGHPGVEHARGWLAFMLGENGRPAEAVAQFQALKHTVPWPWADYHDPLSAFTGDRAAAVLAAPDASNTPDASDASDTSDGQADQLATAG</sequence>
<evidence type="ECO:0000313" key="2">
    <source>
        <dbReference type="EMBL" id="GAA2132597.1"/>
    </source>
</evidence>
<accession>A0ABN2YWP3</accession>
<organism evidence="2 3">
    <name type="scientific">Kitasatospora kazusensis</name>
    <dbReference type="NCBI Taxonomy" id="407974"/>
    <lineage>
        <taxon>Bacteria</taxon>
        <taxon>Bacillati</taxon>
        <taxon>Actinomycetota</taxon>
        <taxon>Actinomycetes</taxon>
        <taxon>Kitasatosporales</taxon>
        <taxon>Streptomycetaceae</taxon>
        <taxon>Kitasatospora</taxon>
    </lineage>
</organism>
<gene>
    <name evidence="2" type="ORF">GCM10009760_07730</name>
</gene>
<dbReference type="EMBL" id="BAAANT010000003">
    <property type="protein sequence ID" value="GAA2132597.1"/>
    <property type="molecule type" value="Genomic_DNA"/>
</dbReference>
<feature type="region of interest" description="Disordered" evidence="1">
    <location>
        <begin position="369"/>
        <end position="397"/>
    </location>
</feature>
<name>A0ABN2YWP3_9ACTN</name>
<comment type="caution">
    <text evidence="2">The sequence shown here is derived from an EMBL/GenBank/DDBJ whole genome shotgun (WGS) entry which is preliminary data.</text>
</comment>
<keyword evidence="3" id="KW-1185">Reference proteome</keyword>
<proteinExistence type="predicted"/>
<reference evidence="2 3" key="1">
    <citation type="journal article" date="2019" name="Int. J. Syst. Evol. Microbiol.">
        <title>The Global Catalogue of Microorganisms (GCM) 10K type strain sequencing project: providing services to taxonomists for standard genome sequencing and annotation.</title>
        <authorList>
            <consortium name="The Broad Institute Genomics Platform"/>
            <consortium name="The Broad Institute Genome Sequencing Center for Infectious Disease"/>
            <person name="Wu L."/>
            <person name="Ma J."/>
        </authorList>
    </citation>
    <scope>NUCLEOTIDE SEQUENCE [LARGE SCALE GENOMIC DNA]</scope>
    <source>
        <strain evidence="2 3">JCM 14560</strain>
    </source>
</reference>
<protein>
    <recommendedName>
        <fullName evidence="4">DUF4034 domain-containing protein</fullName>
    </recommendedName>
</protein>
<dbReference type="RefSeq" id="WP_344460676.1">
    <property type="nucleotide sequence ID" value="NZ_BAAANT010000003.1"/>
</dbReference>